<dbReference type="AlphaFoldDB" id="A0A3S4ZA59"/>
<dbReference type="SUPFAM" id="SSF56574">
    <property type="entry name" value="Serpins"/>
    <property type="match status" value="1"/>
</dbReference>
<dbReference type="OrthoDB" id="9764871at2"/>
<dbReference type="GO" id="GO:0004867">
    <property type="term" value="F:serine-type endopeptidase inhibitor activity"/>
    <property type="evidence" value="ECO:0007669"/>
    <property type="project" value="InterPro"/>
</dbReference>
<comment type="similarity">
    <text evidence="1">Belongs to the serpin family.</text>
</comment>
<dbReference type="InterPro" id="IPR006311">
    <property type="entry name" value="TAT_signal"/>
</dbReference>
<dbReference type="Gene3D" id="2.30.39.10">
    <property type="entry name" value="Alpha-1-antitrypsin, domain 1"/>
    <property type="match status" value="1"/>
</dbReference>
<dbReference type="InterPro" id="IPR023796">
    <property type="entry name" value="Serpin_dom"/>
</dbReference>
<dbReference type="GO" id="GO:0005615">
    <property type="term" value="C:extracellular space"/>
    <property type="evidence" value="ECO:0007669"/>
    <property type="project" value="InterPro"/>
</dbReference>
<gene>
    <name evidence="4" type="ORF">NCTC10951_02537</name>
</gene>
<feature type="domain" description="Serpin" evidence="3">
    <location>
        <begin position="71"/>
        <end position="442"/>
    </location>
</feature>
<organism evidence="4 5">
    <name type="scientific">Actinomyces viscosus</name>
    <dbReference type="NCBI Taxonomy" id="1656"/>
    <lineage>
        <taxon>Bacteria</taxon>
        <taxon>Bacillati</taxon>
        <taxon>Actinomycetota</taxon>
        <taxon>Actinomycetes</taxon>
        <taxon>Actinomycetales</taxon>
        <taxon>Actinomycetaceae</taxon>
        <taxon>Actinomyces</taxon>
    </lineage>
</organism>
<protein>
    <submittedName>
        <fullName evidence="4">Serine protease inhibitor</fullName>
    </submittedName>
</protein>
<dbReference type="InterPro" id="IPR000215">
    <property type="entry name" value="Serpin_fam"/>
</dbReference>
<dbReference type="Proteomes" id="UP000268658">
    <property type="component" value="Chromosome"/>
</dbReference>
<dbReference type="EMBL" id="LR134477">
    <property type="protein sequence ID" value="VEI18111.1"/>
    <property type="molecule type" value="Genomic_DNA"/>
</dbReference>
<evidence type="ECO:0000313" key="4">
    <source>
        <dbReference type="EMBL" id="VEI18111.1"/>
    </source>
</evidence>
<dbReference type="InterPro" id="IPR036186">
    <property type="entry name" value="Serpin_sf"/>
</dbReference>
<dbReference type="PROSITE" id="PS51318">
    <property type="entry name" value="TAT"/>
    <property type="match status" value="1"/>
</dbReference>
<evidence type="ECO:0000256" key="2">
    <source>
        <dbReference type="SAM" id="SignalP"/>
    </source>
</evidence>
<dbReference type="KEGG" id="avc:NCTC10951_02537"/>
<dbReference type="PANTHER" id="PTHR11461">
    <property type="entry name" value="SERINE PROTEASE INHIBITOR, SERPIN"/>
    <property type="match status" value="1"/>
</dbReference>
<dbReference type="InterPro" id="IPR042178">
    <property type="entry name" value="Serpin_sf_1"/>
</dbReference>
<feature type="signal peptide" evidence="2">
    <location>
        <begin position="1"/>
        <end position="20"/>
    </location>
</feature>
<sequence>MRLSGSNLLGPSRRHLLAMAALAPAAAALLGACSSASGKALTSKAAHETVSPSDVASQVAGAAAACDQLGGRLLSHYLKADSATTAMASPVSLALVMAILADGATDAAAQGYDALLGLSGGERDRAWSAIQNSLNRYDGDLKGFDPDQAPDTPLVHLANHVLIADEKDLEVKQSYLDEVLRWFSVEIEQIDVSSMRKNLDAWASRNTAGLIPRSGLTITKDTRLVVQNALLFAAQWNAPFKAEDTSQKDFTLADGKTVKADLMHDTRSIPYATGQGWAAVRLDYASGQSNADGSRKDSQLALDVVLPDAGTLPAAMDAGTWAAASAALDSADAREVRVALPKLDLTSEPKQLLDFLKEQGLDPQGLDRIAPDLALAQVVQQVRLILDEEGTVAAALSEGEVAVMAAPEPDDPVELTVDHPYVLRLRDLTSGTALVEAAVMDPTVKTIGASA</sequence>
<evidence type="ECO:0000313" key="5">
    <source>
        <dbReference type="Proteomes" id="UP000268658"/>
    </source>
</evidence>
<dbReference type="Pfam" id="PF00079">
    <property type="entry name" value="Serpin"/>
    <property type="match status" value="1"/>
</dbReference>
<accession>A0A3S4ZA59</accession>
<proteinExistence type="inferred from homology"/>
<name>A0A3S4ZA59_ACTVI</name>
<evidence type="ECO:0000256" key="1">
    <source>
        <dbReference type="RuleBase" id="RU000411"/>
    </source>
</evidence>
<evidence type="ECO:0000259" key="3">
    <source>
        <dbReference type="SMART" id="SM00093"/>
    </source>
</evidence>
<dbReference type="Gene3D" id="3.30.497.10">
    <property type="entry name" value="Antithrombin, subunit I, domain 2"/>
    <property type="match status" value="1"/>
</dbReference>
<dbReference type="RefSeq" id="WP_126415498.1">
    <property type="nucleotide sequence ID" value="NZ_JASPER010000008.1"/>
</dbReference>
<feature type="chain" id="PRO_5039430310" evidence="2">
    <location>
        <begin position="21"/>
        <end position="451"/>
    </location>
</feature>
<dbReference type="PANTHER" id="PTHR11461:SF211">
    <property type="entry name" value="GH10112P-RELATED"/>
    <property type="match status" value="1"/>
</dbReference>
<dbReference type="PROSITE" id="PS51257">
    <property type="entry name" value="PROKAR_LIPOPROTEIN"/>
    <property type="match status" value="1"/>
</dbReference>
<dbReference type="InterPro" id="IPR042185">
    <property type="entry name" value="Serpin_sf_2"/>
</dbReference>
<reference evidence="4 5" key="1">
    <citation type="submission" date="2018-12" db="EMBL/GenBank/DDBJ databases">
        <authorList>
            <consortium name="Pathogen Informatics"/>
        </authorList>
    </citation>
    <scope>NUCLEOTIDE SEQUENCE [LARGE SCALE GENOMIC DNA]</scope>
    <source>
        <strain evidence="4 5">NCTC10951</strain>
    </source>
</reference>
<dbReference type="SMART" id="SM00093">
    <property type="entry name" value="SERPIN"/>
    <property type="match status" value="1"/>
</dbReference>
<keyword evidence="2" id="KW-0732">Signal</keyword>